<dbReference type="GO" id="GO:0006508">
    <property type="term" value="P:proteolysis"/>
    <property type="evidence" value="ECO:0007669"/>
    <property type="project" value="UniProtKB-KW"/>
</dbReference>
<dbReference type="InterPro" id="IPR013128">
    <property type="entry name" value="Peptidase_C1A"/>
</dbReference>
<proteinExistence type="inferred from homology"/>
<reference evidence="10" key="2">
    <citation type="submission" date="2022-10" db="UniProtKB">
        <authorList>
            <consortium name="EnsemblMetazoa"/>
        </authorList>
    </citation>
    <scope>IDENTIFICATION</scope>
    <source>
        <strain evidence="10">LVP_AGWG</strain>
    </source>
</reference>
<evidence type="ECO:0000256" key="6">
    <source>
        <dbReference type="ARBA" id="ARBA00023157"/>
    </source>
</evidence>
<dbReference type="PROSITE" id="PS00639">
    <property type="entry name" value="THIOL_PROTEASE_HIS"/>
    <property type="match status" value="1"/>
</dbReference>
<dbReference type="PANTHER" id="PTHR12411">
    <property type="entry name" value="CYSTEINE PROTEASE FAMILY C1-RELATED"/>
    <property type="match status" value="1"/>
</dbReference>
<evidence type="ECO:0000256" key="4">
    <source>
        <dbReference type="ARBA" id="ARBA00022807"/>
    </source>
</evidence>
<keyword evidence="6" id="KW-1015">Disulfide bond</keyword>
<evidence type="ECO:0000256" key="7">
    <source>
        <dbReference type="SAM" id="Phobius"/>
    </source>
</evidence>
<dbReference type="InterPro" id="IPR038765">
    <property type="entry name" value="Papain-like_cys_pep_sf"/>
</dbReference>
<evidence type="ECO:0000256" key="5">
    <source>
        <dbReference type="ARBA" id="ARBA00023145"/>
    </source>
</evidence>
<dbReference type="InterPro" id="IPR025660">
    <property type="entry name" value="Pept_his_AS"/>
</dbReference>
<dbReference type="InterPro" id="IPR039417">
    <property type="entry name" value="Peptidase_C1A_papain-like"/>
</dbReference>
<dbReference type="SUPFAM" id="SSF54001">
    <property type="entry name" value="Cysteine proteinases"/>
    <property type="match status" value="1"/>
</dbReference>
<dbReference type="Proteomes" id="UP000008820">
    <property type="component" value="Chromosome 3"/>
</dbReference>
<keyword evidence="4" id="KW-0788">Thiol protease</keyword>
<dbReference type="PROSITE" id="PS00139">
    <property type="entry name" value="THIOL_PROTEASE_CYS"/>
    <property type="match status" value="1"/>
</dbReference>
<dbReference type="InterPro" id="IPR013201">
    <property type="entry name" value="Prot_inhib_I29"/>
</dbReference>
<gene>
    <name evidence="10" type="primary">5577378</name>
</gene>
<dbReference type="EnsemblMetazoa" id="AAEL000420-RB">
    <property type="protein sequence ID" value="AAEL000420-PB"/>
    <property type="gene ID" value="AAEL000420"/>
</dbReference>
<name>A0A903TLB8_AEDAE</name>
<accession>A0A903TLB8</accession>
<evidence type="ECO:0000256" key="2">
    <source>
        <dbReference type="ARBA" id="ARBA00022670"/>
    </source>
</evidence>
<dbReference type="InterPro" id="IPR000169">
    <property type="entry name" value="Pept_cys_AS"/>
</dbReference>
<keyword evidence="5" id="KW-0865">Zymogen</keyword>
<keyword evidence="2" id="KW-0645">Protease</keyword>
<feature type="transmembrane region" description="Helical" evidence="7">
    <location>
        <begin position="7"/>
        <end position="25"/>
    </location>
</feature>
<dbReference type="PRINTS" id="PR00705">
    <property type="entry name" value="PAPAIN"/>
</dbReference>
<keyword evidence="7" id="KW-0472">Membrane</keyword>
<dbReference type="Pfam" id="PF08246">
    <property type="entry name" value="Inhibitor_I29"/>
    <property type="match status" value="1"/>
</dbReference>
<evidence type="ECO:0000259" key="9">
    <source>
        <dbReference type="SMART" id="SM00848"/>
    </source>
</evidence>
<evidence type="ECO:0000256" key="1">
    <source>
        <dbReference type="ARBA" id="ARBA00008455"/>
    </source>
</evidence>
<evidence type="ECO:0000313" key="10">
    <source>
        <dbReference type="EnsemblMetazoa" id="AAEL000420-PB"/>
    </source>
</evidence>
<keyword evidence="3" id="KW-0378">Hydrolase</keyword>
<evidence type="ECO:0000259" key="8">
    <source>
        <dbReference type="SMART" id="SM00645"/>
    </source>
</evidence>
<dbReference type="SMART" id="SM00645">
    <property type="entry name" value="Pept_C1"/>
    <property type="match status" value="1"/>
</dbReference>
<dbReference type="InterPro" id="IPR000668">
    <property type="entry name" value="Peptidase_C1A_C"/>
</dbReference>
<keyword evidence="7" id="KW-0812">Transmembrane</keyword>
<dbReference type="CDD" id="cd02248">
    <property type="entry name" value="Peptidase_C1A"/>
    <property type="match status" value="1"/>
</dbReference>
<protein>
    <recommendedName>
        <fullName evidence="12">Cathepsin O</fullName>
    </recommendedName>
</protein>
<sequence length="375" mass="42597">MSEVIEMIMILIIVTLCFLMIPFNLQPNSVIEARKKFDTFIKLYDKPYRYNVREYDHRFQIFRVSLNKIASLNAHRVENDTAIYGITQYADLTDQEFLRLHLADLKHETTPGTANNRGVSVLDKFIIESKSAEMKDDIIFSRAKRDLKILDYLPKVVDWRDKGVVAPVRSQGSCGACWAISVVDTITSISAIKRQQNFSELCLDQVINCAGNGNFGCEGGDTCRLLEWLKEEKVKLNTLKQCEALDTSKNGPNCTFQQASNGEYLSLNQFSCVSLVDREHLMLRYLATHGPIVAAVNAASWKYYLGGVIQYHCEEAYEDLNHAVEIVGYNLESQIPYYLVKNSWGPRFGDRGYIKIQVGKNLCGIANRVSFIELV</sequence>
<dbReference type="AlphaFoldDB" id="A0A903TLB8"/>
<dbReference type="Pfam" id="PF00112">
    <property type="entry name" value="Peptidase_C1"/>
    <property type="match status" value="1"/>
</dbReference>
<keyword evidence="7" id="KW-1133">Transmembrane helix</keyword>
<dbReference type="GO" id="GO:0008234">
    <property type="term" value="F:cysteine-type peptidase activity"/>
    <property type="evidence" value="ECO:0007669"/>
    <property type="project" value="UniProtKB-KW"/>
</dbReference>
<evidence type="ECO:0000313" key="11">
    <source>
        <dbReference type="Proteomes" id="UP000008820"/>
    </source>
</evidence>
<dbReference type="Gene3D" id="3.90.70.10">
    <property type="entry name" value="Cysteine proteinases"/>
    <property type="match status" value="1"/>
</dbReference>
<keyword evidence="11" id="KW-1185">Reference proteome</keyword>
<organism evidence="10 11">
    <name type="scientific">Aedes aegypti</name>
    <name type="common">Yellowfever mosquito</name>
    <name type="synonym">Culex aegypti</name>
    <dbReference type="NCBI Taxonomy" id="7159"/>
    <lineage>
        <taxon>Eukaryota</taxon>
        <taxon>Metazoa</taxon>
        <taxon>Ecdysozoa</taxon>
        <taxon>Arthropoda</taxon>
        <taxon>Hexapoda</taxon>
        <taxon>Insecta</taxon>
        <taxon>Pterygota</taxon>
        <taxon>Neoptera</taxon>
        <taxon>Endopterygota</taxon>
        <taxon>Diptera</taxon>
        <taxon>Nematocera</taxon>
        <taxon>Culicoidea</taxon>
        <taxon>Culicidae</taxon>
        <taxon>Culicinae</taxon>
        <taxon>Aedini</taxon>
        <taxon>Aedes</taxon>
        <taxon>Stegomyia</taxon>
    </lineage>
</organism>
<dbReference type="SMART" id="SM00848">
    <property type="entry name" value="Inhibitor_I29"/>
    <property type="match status" value="1"/>
</dbReference>
<evidence type="ECO:0008006" key="12">
    <source>
        <dbReference type="Google" id="ProtNLM"/>
    </source>
</evidence>
<evidence type="ECO:0000256" key="3">
    <source>
        <dbReference type="ARBA" id="ARBA00022801"/>
    </source>
</evidence>
<dbReference type="OrthoDB" id="498368at2759"/>
<comment type="similarity">
    <text evidence="1">Belongs to the peptidase C1 family.</text>
</comment>
<reference evidence="10 11" key="1">
    <citation type="submission" date="2017-06" db="EMBL/GenBank/DDBJ databases">
        <title>Aedes aegypti genome working group (AGWG) sequencing and assembly.</title>
        <authorList>
            <consortium name="Aedes aegypti Genome Working Group (AGWG)"/>
            <person name="Matthews B.J."/>
        </authorList>
    </citation>
    <scope>NUCLEOTIDE SEQUENCE [LARGE SCALE GENOMIC DNA]</scope>
    <source>
        <strain evidence="10 11">LVP_AGWG</strain>
    </source>
</reference>
<dbReference type="KEGG" id="aag:5577378"/>
<feature type="domain" description="Peptidase C1A papain C-terminal" evidence="8">
    <location>
        <begin position="153"/>
        <end position="373"/>
    </location>
</feature>
<dbReference type="OMA" id="SNHGCNG"/>
<feature type="domain" description="Cathepsin propeptide inhibitor" evidence="9">
    <location>
        <begin position="37"/>
        <end position="97"/>
    </location>
</feature>